<dbReference type="AlphaFoldDB" id="A0A1I1E8S2"/>
<reference evidence="3 4" key="1">
    <citation type="submission" date="2016-10" db="EMBL/GenBank/DDBJ databases">
        <authorList>
            <person name="de Groot N.N."/>
        </authorList>
    </citation>
    <scope>NUCLEOTIDE SEQUENCE [LARGE SCALE GENOMIC DNA]</scope>
    <source>
        <strain evidence="3 4">DSM 22900</strain>
    </source>
</reference>
<dbReference type="SUPFAM" id="SSF55347">
    <property type="entry name" value="Glyceraldehyde-3-phosphate dehydrogenase-like, C-terminal domain"/>
    <property type="match status" value="1"/>
</dbReference>
<gene>
    <name evidence="3" type="ORF">SAMN05421747_101415</name>
</gene>
<dbReference type="GO" id="GO:0000166">
    <property type="term" value="F:nucleotide binding"/>
    <property type="evidence" value="ECO:0007669"/>
    <property type="project" value="InterPro"/>
</dbReference>
<organism evidence="3 4">
    <name type="scientific">Parapedobacter composti</name>
    <dbReference type="NCBI Taxonomy" id="623281"/>
    <lineage>
        <taxon>Bacteria</taxon>
        <taxon>Pseudomonadati</taxon>
        <taxon>Bacteroidota</taxon>
        <taxon>Sphingobacteriia</taxon>
        <taxon>Sphingobacteriales</taxon>
        <taxon>Sphingobacteriaceae</taxon>
        <taxon>Parapedobacter</taxon>
    </lineage>
</organism>
<dbReference type="PROSITE" id="PS51318">
    <property type="entry name" value="TAT"/>
    <property type="match status" value="1"/>
</dbReference>
<feature type="domain" description="Gfo/Idh/MocA-like oxidoreductase N-terminal" evidence="1">
    <location>
        <begin position="47"/>
        <end position="178"/>
    </location>
</feature>
<feature type="domain" description="Gfo/Idh/MocA-like oxidoreductase bacterial type C-terminal" evidence="2">
    <location>
        <begin position="384"/>
        <end position="464"/>
    </location>
</feature>
<keyword evidence="4" id="KW-1185">Reference proteome</keyword>
<dbReference type="Proteomes" id="UP000199577">
    <property type="component" value="Unassembled WGS sequence"/>
</dbReference>
<dbReference type="RefSeq" id="WP_090970518.1">
    <property type="nucleotide sequence ID" value="NZ_FOLL01000001.1"/>
</dbReference>
<name>A0A1I1E8S2_9SPHI</name>
<dbReference type="InterPro" id="IPR006311">
    <property type="entry name" value="TAT_signal"/>
</dbReference>
<dbReference type="InterPro" id="IPR050463">
    <property type="entry name" value="Gfo/Idh/MocA_oxidrdct_glycsds"/>
</dbReference>
<evidence type="ECO:0000259" key="2">
    <source>
        <dbReference type="Pfam" id="PF19051"/>
    </source>
</evidence>
<dbReference type="Pfam" id="PF01408">
    <property type="entry name" value="GFO_IDH_MocA"/>
    <property type="match status" value="1"/>
</dbReference>
<dbReference type="EMBL" id="FOLL01000001">
    <property type="protein sequence ID" value="SFB83501.1"/>
    <property type="molecule type" value="Genomic_DNA"/>
</dbReference>
<evidence type="ECO:0000313" key="4">
    <source>
        <dbReference type="Proteomes" id="UP000199577"/>
    </source>
</evidence>
<evidence type="ECO:0000259" key="1">
    <source>
        <dbReference type="Pfam" id="PF01408"/>
    </source>
</evidence>
<sequence length="471" mass="51752">MDKKQLNRRTFIKQAAGGTALLAAAAAFPTIVPASVFGKNAPSNRIHIGQIGFGRIAKSHDLPEVLKHDYVRVVAVSDVDSRRLAMGKEWIEGRYAEKNGGRSPVDVVVYDDYRDLIADKQVDAVIISTPDHWHAQPAMEAAIAGKHIYLQKPTSLTIEEGRMMADVVAKTGVVFQLGSQQRSVHPWPQFKRTCELVRNGRIGTVKRVVIGLPGDPAGGNPTEMPVPSNLNYERWLGSTPLVPYTLDRVHSQTNIDDRPGWLRCEQFGAGMITGWGSHHIDIAHWGLDTELSGPLEAEGRATFPTSGLWDVHGDFEVEMLYPGGVIMQISGANPNGVRFEGTEGWIFVSRGNVGVTATDPGAAGGKQNEAFKASDSKILQSVIGEHETRLYESPEQHTNWLECIRNGKQTISHVEVAHRSGSACLVAHAAMKLGRKLRWDSTKEQFINDKEANGLLARPQRYPYGTEYVKA</sequence>
<protein>
    <submittedName>
        <fullName evidence="3">Predicted dehydrogenase</fullName>
    </submittedName>
</protein>
<accession>A0A1I1E8S2</accession>
<dbReference type="OrthoDB" id="9763611at2"/>
<dbReference type="InterPro" id="IPR036291">
    <property type="entry name" value="NAD(P)-bd_dom_sf"/>
</dbReference>
<proteinExistence type="predicted"/>
<dbReference type="PANTHER" id="PTHR43818">
    <property type="entry name" value="BCDNA.GH03377"/>
    <property type="match status" value="1"/>
</dbReference>
<dbReference type="STRING" id="623281.SAMN05421747_101415"/>
<dbReference type="SUPFAM" id="SSF51735">
    <property type="entry name" value="NAD(P)-binding Rossmann-fold domains"/>
    <property type="match status" value="1"/>
</dbReference>
<dbReference type="InterPro" id="IPR000683">
    <property type="entry name" value="Gfo/Idh/MocA-like_OxRdtase_N"/>
</dbReference>
<evidence type="ECO:0000313" key="3">
    <source>
        <dbReference type="EMBL" id="SFB83501.1"/>
    </source>
</evidence>
<dbReference type="Pfam" id="PF19051">
    <property type="entry name" value="GFO_IDH_MocA_C2"/>
    <property type="match status" value="2"/>
</dbReference>
<dbReference type="InterPro" id="IPR043906">
    <property type="entry name" value="Gfo/Idh/MocA_OxRdtase_bact_C"/>
</dbReference>
<dbReference type="PANTHER" id="PTHR43818:SF5">
    <property type="entry name" value="OXIDOREDUCTASE FAMILY PROTEIN"/>
    <property type="match status" value="1"/>
</dbReference>
<dbReference type="Gene3D" id="3.30.360.10">
    <property type="entry name" value="Dihydrodipicolinate Reductase, domain 2"/>
    <property type="match status" value="1"/>
</dbReference>
<dbReference type="Gene3D" id="3.40.50.720">
    <property type="entry name" value="NAD(P)-binding Rossmann-like Domain"/>
    <property type="match status" value="1"/>
</dbReference>
<feature type="domain" description="Gfo/Idh/MocA-like oxidoreductase bacterial type C-terminal" evidence="2">
    <location>
        <begin position="223"/>
        <end position="347"/>
    </location>
</feature>